<feature type="compositionally biased region" description="Basic and acidic residues" evidence="1">
    <location>
        <begin position="55"/>
        <end position="112"/>
    </location>
</feature>
<evidence type="ECO:0000259" key="2">
    <source>
        <dbReference type="SMART" id="SM01406"/>
    </source>
</evidence>
<organism evidence="3 4">
    <name type="scientific">Vanilla planifolia</name>
    <name type="common">Vanilla</name>
    <dbReference type="NCBI Taxonomy" id="51239"/>
    <lineage>
        <taxon>Eukaryota</taxon>
        <taxon>Viridiplantae</taxon>
        <taxon>Streptophyta</taxon>
        <taxon>Embryophyta</taxon>
        <taxon>Tracheophyta</taxon>
        <taxon>Spermatophyta</taxon>
        <taxon>Magnoliopsida</taxon>
        <taxon>Liliopsida</taxon>
        <taxon>Asparagales</taxon>
        <taxon>Orchidaceae</taxon>
        <taxon>Vanilloideae</taxon>
        <taxon>Vanilleae</taxon>
        <taxon>Vanilla</taxon>
    </lineage>
</organism>
<evidence type="ECO:0000313" key="4">
    <source>
        <dbReference type="Proteomes" id="UP000636800"/>
    </source>
</evidence>
<dbReference type="GO" id="GO:0031011">
    <property type="term" value="C:Ino80 complex"/>
    <property type="evidence" value="ECO:0007669"/>
    <property type="project" value="InterPro"/>
</dbReference>
<keyword evidence="4" id="KW-1185">Reference proteome</keyword>
<proteinExistence type="predicted"/>
<dbReference type="PANTHER" id="PTHR21561:SF25">
    <property type="entry name" value="OS03G0811500 PROTEIN"/>
    <property type="match status" value="1"/>
</dbReference>
<feature type="compositionally biased region" description="Basic residues" evidence="1">
    <location>
        <begin position="17"/>
        <end position="29"/>
    </location>
</feature>
<accession>A0A835USJ0</accession>
<dbReference type="AlphaFoldDB" id="A0A835USJ0"/>
<evidence type="ECO:0000313" key="3">
    <source>
        <dbReference type="EMBL" id="KAG0474114.1"/>
    </source>
</evidence>
<feature type="compositionally biased region" description="Acidic residues" evidence="1">
    <location>
        <begin position="293"/>
        <end position="308"/>
    </location>
</feature>
<feature type="region of interest" description="Disordered" evidence="1">
    <location>
        <begin position="1"/>
        <end position="119"/>
    </location>
</feature>
<feature type="compositionally biased region" description="Basic and acidic residues" evidence="1">
    <location>
        <begin position="212"/>
        <end position="227"/>
    </location>
</feature>
<feature type="compositionally biased region" description="Low complexity" evidence="1">
    <location>
        <begin position="38"/>
        <end position="49"/>
    </location>
</feature>
<dbReference type="EMBL" id="JADCNL010000007">
    <property type="protein sequence ID" value="KAG0474114.1"/>
    <property type="molecule type" value="Genomic_DNA"/>
</dbReference>
<name>A0A835USJ0_VANPL</name>
<dbReference type="GO" id="GO:0006338">
    <property type="term" value="P:chromatin remodeling"/>
    <property type="evidence" value="ECO:0007669"/>
    <property type="project" value="InterPro"/>
</dbReference>
<dbReference type="Proteomes" id="UP000636800">
    <property type="component" value="Chromosome 7"/>
</dbReference>
<feature type="domain" description="INO80 complex subunit B-like conserved region" evidence="2">
    <location>
        <begin position="373"/>
        <end position="452"/>
    </location>
</feature>
<sequence length="520" mass="57267">MDGAGNSGSGQPASSVVKKKRSSSVRRPRQGSPLLFGSRDPSSLSSTSSDNTAKLSRDDSSGYDGSSRRKEIYLNKQHPKERWPSNGEFETHYARSSLRDQGRIGSDVKRSSEGVLGPANWKNLSKLKENLEVNSLSSEQYGQSMHLSAGSSNTLVESKLKKVKLKVGGVTRTIPAKSNVGTNIIGSSSTKPSRSTDGPRPRQKSVPQENFDDSHSPREKGQGETWKDAVGPNSSRGKIAEGILSGRQRAQSLVLSSEPVRKSTRVPKRRVLDACQARADSRKKSRSGRLSDDTDYVEEDEPVSDDAPEEKKKKKQKKLPSDSSPDVRFEPLTTRQHAHQPGKDGNGSSRIEFPDGLPPAPPRKQKHKLSEVEEQAKKAEAAQRRKMQVEKAAKESEQLGKYLESILTKKRAEKEKAQAEKARAANSQAPAGSCIRWIMGPSGTVVIFPDDVGLPSLFDSKCSYPPPREKCAGPYCTNPYKYRFPSQIFHYAVCSVTKPFKTMSKVEDDQVNLRTRNNMS</sequence>
<dbReference type="InterPro" id="IPR006880">
    <property type="entry name" value="INO80B_C"/>
</dbReference>
<dbReference type="Pfam" id="PF04795">
    <property type="entry name" value="PAPA-1"/>
    <property type="match status" value="1"/>
</dbReference>
<feature type="compositionally biased region" description="Basic and acidic residues" evidence="1">
    <location>
        <begin position="368"/>
        <end position="386"/>
    </location>
</feature>
<dbReference type="InterPro" id="IPR029523">
    <property type="entry name" value="INO80B/Ies2"/>
</dbReference>
<evidence type="ECO:0000256" key="1">
    <source>
        <dbReference type="SAM" id="MobiDB-lite"/>
    </source>
</evidence>
<reference evidence="3 4" key="1">
    <citation type="journal article" date="2020" name="Nat. Food">
        <title>A phased Vanilla planifolia genome enables genetic improvement of flavour and production.</title>
        <authorList>
            <person name="Hasing T."/>
            <person name="Tang H."/>
            <person name="Brym M."/>
            <person name="Khazi F."/>
            <person name="Huang T."/>
            <person name="Chambers A.H."/>
        </authorList>
    </citation>
    <scope>NUCLEOTIDE SEQUENCE [LARGE SCALE GENOMIC DNA]</scope>
    <source>
        <tissue evidence="3">Leaf</tissue>
    </source>
</reference>
<dbReference type="PANTHER" id="PTHR21561">
    <property type="entry name" value="INO80 COMPLEX SUBUNIT B"/>
    <property type="match status" value="1"/>
</dbReference>
<comment type="caution">
    <text evidence="3">The sequence shown here is derived from an EMBL/GenBank/DDBJ whole genome shotgun (WGS) entry which is preliminary data.</text>
</comment>
<protein>
    <recommendedName>
        <fullName evidence="2">INO80 complex subunit B-like conserved region domain-containing protein</fullName>
    </recommendedName>
</protein>
<feature type="region of interest" description="Disordered" evidence="1">
    <location>
        <begin position="168"/>
        <end position="386"/>
    </location>
</feature>
<gene>
    <name evidence="3" type="ORF">HPP92_015971</name>
</gene>
<feature type="compositionally biased region" description="Polar residues" evidence="1">
    <location>
        <begin position="179"/>
        <end position="196"/>
    </location>
</feature>
<dbReference type="SMART" id="SM01406">
    <property type="entry name" value="PAPA-1"/>
    <property type="match status" value="1"/>
</dbReference>
<dbReference type="OrthoDB" id="435038at2759"/>